<dbReference type="RefSeq" id="WP_143059846.1">
    <property type="nucleotide sequence ID" value="NZ_FNST01000002.1"/>
</dbReference>
<dbReference type="GO" id="GO:0003677">
    <property type="term" value="F:DNA binding"/>
    <property type="evidence" value="ECO:0007669"/>
    <property type="project" value="UniProtKB-KW"/>
</dbReference>
<dbReference type="SUPFAM" id="SSF46785">
    <property type="entry name" value="Winged helix' DNA-binding domain"/>
    <property type="match status" value="1"/>
</dbReference>
<dbReference type="EMBL" id="FNST01000002">
    <property type="protein sequence ID" value="SED29826.1"/>
    <property type="molecule type" value="Genomic_DNA"/>
</dbReference>
<dbReference type="GO" id="GO:0032993">
    <property type="term" value="C:protein-DNA complex"/>
    <property type="evidence" value="ECO:0007669"/>
    <property type="project" value="TreeGrafter"/>
</dbReference>
<evidence type="ECO:0000259" key="5">
    <source>
        <dbReference type="PROSITE" id="PS50931"/>
    </source>
</evidence>
<organism evidence="6 7">
    <name type="scientific">Streptomyces melanosporofaciens</name>
    <dbReference type="NCBI Taxonomy" id="67327"/>
    <lineage>
        <taxon>Bacteria</taxon>
        <taxon>Bacillati</taxon>
        <taxon>Actinomycetota</taxon>
        <taxon>Actinomycetes</taxon>
        <taxon>Kitasatosporales</taxon>
        <taxon>Streptomycetaceae</taxon>
        <taxon>Streptomyces</taxon>
        <taxon>Streptomyces violaceusniger group</taxon>
    </lineage>
</organism>
<dbReference type="Gene3D" id="1.10.10.10">
    <property type="entry name" value="Winged helix-like DNA-binding domain superfamily/Winged helix DNA-binding domain"/>
    <property type="match status" value="1"/>
</dbReference>
<dbReference type="PANTHER" id="PTHR30346:SF28">
    <property type="entry name" value="HTH-TYPE TRANSCRIPTIONAL REGULATOR CYNR"/>
    <property type="match status" value="1"/>
</dbReference>
<name>A0A1H4ZHU2_STRMJ</name>
<dbReference type="PROSITE" id="PS50931">
    <property type="entry name" value="HTH_LYSR"/>
    <property type="match status" value="1"/>
</dbReference>
<dbReference type="Pfam" id="PF00126">
    <property type="entry name" value="HTH_1"/>
    <property type="match status" value="1"/>
</dbReference>
<evidence type="ECO:0000313" key="6">
    <source>
        <dbReference type="EMBL" id="SED29826.1"/>
    </source>
</evidence>
<evidence type="ECO:0000256" key="4">
    <source>
        <dbReference type="ARBA" id="ARBA00023163"/>
    </source>
</evidence>
<dbReference type="Pfam" id="PF03466">
    <property type="entry name" value="LysR_substrate"/>
    <property type="match status" value="1"/>
</dbReference>
<keyword evidence="2" id="KW-0805">Transcription regulation</keyword>
<dbReference type="InterPro" id="IPR005119">
    <property type="entry name" value="LysR_subst-bd"/>
</dbReference>
<dbReference type="Gene3D" id="3.40.190.10">
    <property type="entry name" value="Periplasmic binding protein-like II"/>
    <property type="match status" value="2"/>
</dbReference>
<reference evidence="7" key="1">
    <citation type="submission" date="2016-10" db="EMBL/GenBank/DDBJ databases">
        <authorList>
            <person name="Varghese N."/>
            <person name="Submissions S."/>
        </authorList>
    </citation>
    <scope>NUCLEOTIDE SEQUENCE [LARGE SCALE GENOMIC DNA]</scope>
    <source>
        <strain evidence="7">DSM 40318</strain>
    </source>
</reference>
<dbReference type="FunFam" id="1.10.10.10:FF:000001">
    <property type="entry name" value="LysR family transcriptional regulator"/>
    <property type="match status" value="1"/>
</dbReference>
<dbReference type="AlphaFoldDB" id="A0A1H4ZHU2"/>
<keyword evidence="3 6" id="KW-0238">DNA-binding</keyword>
<keyword evidence="7" id="KW-1185">Reference proteome</keyword>
<dbReference type="SUPFAM" id="SSF53850">
    <property type="entry name" value="Periplasmic binding protein-like II"/>
    <property type="match status" value="1"/>
</dbReference>
<dbReference type="Proteomes" id="UP000198609">
    <property type="component" value="Unassembled WGS sequence"/>
</dbReference>
<dbReference type="InterPro" id="IPR036388">
    <property type="entry name" value="WH-like_DNA-bd_sf"/>
</dbReference>
<dbReference type="PANTHER" id="PTHR30346">
    <property type="entry name" value="TRANSCRIPTIONAL DUAL REGULATOR HCAR-RELATED"/>
    <property type="match status" value="1"/>
</dbReference>
<gene>
    <name evidence="6" type="ORF">SAMN04490356_7861</name>
</gene>
<sequence>MNLRQMECFLAVADELHFRRAADRLRLAPPSVSEAVASLERSLGSRLVERTSRRVQLTPFGAEFAAAIRGPIEALHQAHRTARLRSARHRDLVVAHTPELGQLILPGLVDAWPGATAADDEARGRWRPVPMHTPEQLAAVANGEVDVGLCWSVPEQPGIASAVLGEFPLVAVVQAADPLASRREVALTDLRTRQILITPRGDNPYLESRLQADIIRAGIPRTHIEEVGRYDELAVHVATRGHVGVHPGPIAFTNPLSTVVFRPIADASDRVRICAISHAEARDGSIAALIASLRSIVGSLDIDDKLM</sequence>
<dbReference type="InterPro" id="IPR000847">
    <property type="entry name" value="LysR_HTH_N"/>
</dbReference>
<feature type="domain" description="HTH lysR-type" evidence="5">
    <location>
        <begin position="1"/>
        <end position="58"/>
    </location>
</feature>
<protein>
    <submittedName>
        <fullName evidence="6">DNA-binding transcriptional regulator, LysR family</fullName>
    </submittedName>
</protein>
<evidence type="ECO:0000256" key="3">
    <source>
        <dbReference type="ARBA" id="ARBA00023125"/>
    </source>
</evidence>
<proteinExistence type="inferred from homology"/>
<evidence type="ECO:0000256" key="2">
    <source>
        <dbReference type="ARBA" id="ARBA00023015"/>
    </source>
</evidence>
<keyword evidence="4" id="KW-0804">Transcription</keyword>
<dbReference type="InterPro" id="IPR036390">
    <property type="entry name" value="WH_DNA-bd_sf"/>
</dbReference>
<comment type="similarity">
    <text evidence="1">Belongs to the LysR transcriptional regulatory family.</text>
</comment>
<evidence type="ECO:0000313" key="7">
    <source>
        <dbReference type="Proteomes" id="UP000198609"/>
    </source>
</evidence>
<dbReference type="GO" id="GO:0003700">
    <property type="term" value="F:DNA-binding transcription factor activity"/>
    <property type="evidence" value="ECO:0007669"/>
    <property type="project" value="InterPro"/>
</dbReference>
<accession>A0A1H4ZHU2</accession>
<evidence type="ECO:0000256" key="1">
    <source>
        <dbReference type="ARBA" id="ARBA00009437"/>
    </source>
</evidence>